<protein>
    <recommendedName>
        <fullName evidence="3">N-acetyltransferase</fullName>
    </recommendedName>
</protein>
<evidence type="ECO:0000313" key="2">
    <source>
        <dbReference type="Proteomes" id="UP000628448"/>
    </source>
</evidence>
<dbReference type="SUPFAM" id="SSF55729">
    <property type="entry name" value="Acyl-CoA N-acyltransferases (Nat)"/>
    <property type="match status" value="1"/>
</dbReference>
<name>A0A931E263_9BACT</name>
<organism evidence="1 2">
    <name type="scientific">Panacibacter microcysteis</name>
    <dbReference type="NCBI Taxonomy" id="2793269"/>
    <lineage>
        <taxon>Bacteria</taxon>
        <taxon>Pseudomonadati</taxon>
        <taxon>Bacteroidota</taxon>
        <taxon>Chitinophagia</taxon>
        <taxon>Chitinophagales</taxon>
        <taxon>Chitinophagaceae</taxon>
        <taxon>Panacibacter</taxon>
    </lineage>
</organism>
<dbReference type="AlphaFoldDB" id="A0A931E263"/>
<evidence type="ECO:0008006" key="3">
    <source>
        <dbReference type="Google" id="ProtNLM"/>
    </source>
</evidence>
<dbReference type="RefSeq" id="WP_196989744.1">
    <property type="nucleotide sequence ID" value="NZ_JADWYR010000001.1"/>
</dbReference>
<evidence type="ECO:0000313" key="1">
    <source>
        <dbReference type="EMBL" id="MBG9375708.1"/>
    </source>
</evidence>
<proteinExistence type="predicted"/>
<dbReference type="EMBL" id="JADWYR010000001">
    <property type="protein sequence ID" value="MBG9375708.1"/>
    <property type="molecule type" value="Genomic_DNA"/>
</dbReference>
<comment type="caution">
    <text evidence="1">The sequence shown here is derived from an EMBL/GenBank/DDBJ whole genome shotgun (WGS) entry which is preliminary data.</text>
</comment>
<dbReference type="InterPro" id="IPR016181">
    <property type="entry name" value="Acyl_CoA_acyltransferase"/>
</dbReference>
<reference evidence="1" key="1">
    <citation type="submission" date="2020-11" db="EMBL/GenBank/DDBJ databases">
        <title>Bacterial whole genome sequence for Panacibacter sp. DH6.</title>
        <authorList>
            <person name="Le V."/>
            <person name="Ko S."/>
            <person name="Ahn C.-Y."/>
            <person name="Oh H.-M."/>
        </authorList>
    </citation>
    <scope>NUCLEOTIDE SEQUENCE</scope>
    <source>
        <strain evidence="1">DH6</strain>
    </source>
</reference>
<dbReference type="Gene3D" id="3.40.630.30">
    <property type="match status" value="1"/>
</dbReference>
<dbReference type="PANTHER" id="PTHR41368:SF1">
    <property type="entry name" value="PROTEIN YGHO"/>
    <property type="match status" value="1"/>
</dbReference>
<gene>
    <name evidence="1" type="ORF">I5907_05650</name>
</gene>
<sequence>MQLTEVNSAATAADFIKVNVLMNKNNPNYIRPIDNEVHDTFNKEKNKQYKYGETKRWILKDDHGKLIGRIAAFTHTKYVNKGTDFATGCVGFFDCINDHRAANTLFDAAKAWLQSKGMEAMDGPVNFGDRDKWWGLMVEGFDQPPMYGMSYNPPYYEQLMEGYGFKNYYNQYYYAMSIDAPLPPRFPERYAKFSAKPGYSARHIDIKNLDKHAAEFATVYNAAWAQHGEAKEMSVEQVKKLFYKMKPILDERIVWFAYYKNEPIAMWINIPDLNEFYKHFNGKFGLLQKLQLLWLKKRGACKKFTGIAFGIVPKFQALGIDSYMIYAGALFIQGKRFYDMYEMGWAADWNPKMLNIYKTLGGNQSRRMVTYRYIFDTGKHFFERHPVMDYAAQ</sequence>
<dbReference type="InterPro" id="IPR039968">
    <property type="entry name" value="BcerS-like"/>
</dbReference>
<accession>A0A931E263</accession>
<keyword evidence="2" id="KW-1185">Reference proteome</keyword>
<dbReference type="PANTHER" id="PTHR41368">
    <property type="entry name" value="PROTEIN YGHO"/>
    <property type="match status" value="1"/>
</dbReference>
<dbReference type="Proteomes" id="UP000628448">
    <property type="component" value="Unassembled WGS sequence"/>
</dbReference>